<keyword evidence="3" id="KW-0812">Transmembrane</keyword>
<dbReference type="GO" id="GO:0016020">
    <property type="term" value="C:membrane"/>
    <property type="evidence" value="ECO:0007669"/>
    <property type="project" value="UniProtKB-SubCell"/>
</dbReference>
<dbReference type="InterPro" id="IPR007248">
    <property type="entry name" value="Mpv17_PMP22"/>
</dbReference>
<gene>
    <name evidence="6" type="primary">mpv17l2_2</name>
    <name evidence="6" type="ORF">EYF80_054921</name>
</gene>
<reference evidence="6 7" key="1">
    <citation type="submission" date="2019-03" db="EMBL/GenBank/DDBJ databases">
        <title>First draft genome of Liparis tanakae, snailfish: a comprehensive survey of snailfish specific genes.</title>
        <authorList>
            <person name="Kim W."/>
            <person name="Song I."/>
            <person name="Jeong J.-H."/>
            <person name="Kim D."/>
            <person name="Kim S."/>
            <person name="Ryu S."/>
            <person name="Song J.Y."/>
            <person name="Lee S.K."/>
        </authorList>
    </citation>
    <scope>NUCLEOTIDE SEQUENCE [LARGE SCALE GENOMIC DNA]</scope>
    <source>
        <tissue evidence="6">Muscle</tissue>
    </source>
</reference>
<evidence type="ECO:0000256" key="3">
    <source>
        <dbReference type="ARBA" id="ARBA00022692"/>
    </source>
</evidence>
<keyword evidence="7" id="KW-1185">Reference proteome</keyword>
<dbReference type="OrthoDB" id="10267969at2759"/>
<name>A0A4Z2F1J4_9TELE</name>
<evidence type="ECO:0000256" key="2">
    <source>
        <dbReference type="ARBA" id="ARBA00006824"/>
    </source>
</evidence>
<evidence type="ECO:0000256" key="5">
    <source>
        <dbReference type="ARBA" id="ARBA00023136"/>
    </source>
</evidence>
<comment type="similarity">
    <text evidence="2">Belongs to the peroxisomal membrane protein PXMP2/4 family.</text>
</comment>
<accession>A0A4Z2F1J4</accession>
<evidence type="ECO:0000313" key="6">
    <source>
        <dbReference type="EMBL" id="TNN34908.1"/>
    </source>
</evidence>
<keyword evidence="4" id="KW-1133">Transmembrane helix</keyword>
<evidence type="ECO:0000256" key="1">
    <source>
        <dbReference type="ARBA" id="ARBA00004141"/>
    </source>
</evidence>
<evidence type="ECO:0000256" key="4">
    <source>
        <dbReference type="ARBA" id="ARBA00022989"/>
    </source>
</evidence>
<evidence type="ECO:0000313" key="7">
    <source>
        <dbReference type="Proteomes" id="UP000314294"/>
    </source>
</evidence>
<organism evidence="6 7">
    <name type="scientific">Liparis tanakae</name>
    <name type="common">Tanaka's snailfish</name>
    <dbReference type="NCBI Taxonomy" id="230148"/>
    <lineage>
        <taxon>Eukaryota</taxon>
        <taxon>Metazoa</taxon>
        <taxon>Chordata</taxon>
        <taxon>Craniata</taxon>
        <taxon>Vertebrata</taxon>
        <taxon>Euteleostomi</taxon>
        <taxon>Actinopterygii</taxon>
        <taxon>Neopterygii</taxon>
        <taxon>Teleostei</taxon>
        <taxon>Neoteleostei</taxon>
        <taxon>Acanthomorphata</taxon>
        <taxon>Eupercaria</taxon>
        <taxon>Perciformes</taxon>
        <taxon>Cottioidei</taxon>
        <taxon>Cottales</taxon>
        <taxon>Liparidae</taxon>
        <taxon>Liparis</taxon>
    </lineage>
</organism>
<dbReference type="Proteomes" id="UP000314294">
    <property type="component" value="Unassembled WGS sequence"/>
</dbReference>
<protein>
    <submittedName>
        <fullName evidence="6">Mpv17-like protein 2</fullName>
    </submittedName>
</protein>
<comment type="caution">
    <text evidence="6">The sequence shown here is derived from an EMBL/GenBank/DDBJ whole genome shotgun (WGS) entry which is preliminary data.</text>
</comment>
<dbReference type="AlphaFoldDB" id="A0A4Z2F1J4"/>
<dbReference type="Pfam" id="PF04117">
    <property type="entry name" value="Mpv17_PMP22"/>
    <property type="match status" value="1"/>
</dbReference>
<keyword evidence="5" id="KW-0472">Membrane</keyword>
<dbReference type="EMBL" id="SRLO01001867">
    <property type="protein sequence ID" value="TNN34908.1"/>
    <property type="molecule type" value="Genomic_DNA"/>
</dbReference>
<comment type="subcellular location">
    <subcellularLocation>
        <location evidence="1">Membrane</location>
        <topology evidence="1">Multi-pass membrane protein</topology>
    </subcellularLocation>
</comment>
<sequence>MGRWYFVGEFSPSWVCGTLWVDCCLWPPAQTINFYFLPPRFRVVYINVITVVWDTYLAHLKHNDDSHIELLSDSCAVVVQLPSAQPVEEKI</sequence>
<proteinExistence type="inferred from homology"/>